<dbReference type="PANTHER" id="PTHR13136:SF11">
    <property type="entry name" value="TESTIS-EXPRESSED PROTEIN 30"/>
    <property type="match status" value="1"/>
</dbReference>
<organism evidence="2 3">
    <name type="scientific">Pogona vitticeps</name>
    <name type="common">central bearded dragon</name>
    <dbReference type="NCBI Taxonomy" id="103695"/>
    <lineage>
        <taxon>Eukaryota</taxon>
        <taxon>Metazoa</taxon>
        <taxon>Chordata</taxon>
        <taxon>Craniata</taxon>
        <taxon>Vertebrata</taxon>
        <taxon>Euteleostomi</taxon>
        <taxon>Lepidosauria</taxon>
        <taxon>Squamata</taxon>
        <taxon>Bifurcata</taxon>
        <taxon>Unidentata</taxon>
        <taxon>Episquamata</taxon>
        <taxon>Toxicofera</taxon>
        <taxon>Iguania</taxon>
        <taxon>Acrodonta</taxon>
        <taxon>Agamidae</taxon>
        <taxon>Amphibolurinae</taxon>
        <taxon>Pogona</taxon>
    </lineage>
</organism>
<dbReference type="AlphaFoldDB" id="A0A6J0TRM8"/>
<dbReference type="InterPro" id="IPR046879">
    <property type="entry name" value="KANL3/Tex30_Abhydrolase"/>
</dbReference>
<name>A0A6J0TRM8_9SAUR</name>
<dbReference type="SUPFAM" id="SSF53474">
    <property type="entry name" value="alpha/beta-Hydrolases"/>
    <property type="match status" value="1"/>
</dbReference>
<protein>
    <submittedName>
        <fullName evidence="3">Testis-expressed protein 30 isoform X1</fullName>
    </submittedName>
</protein>
<keyword evidence="2" id="KW-1185">Reference proteome</keyword>
<evidence type="ECO:0000313" key="2">
    <source>
        <dbReference type="Proteomes" id="UP001652642"/>
    </source>
</evidence>
<dbReference type="InterPro" id="IPR029058">
    <property type="entry name" value="AB_hydrolase_fold"/>
</dbReference>
<dbReference type="InterPro" id="IPR026555">
    <property type="entry name" value="NSL3/Tex30"/>
</dbReference>
<reference evidence="3" key="1">
    <citation type="submission" date="2025-08" db="UniProtKB">
        <authorList>
            <consortium name="RefSeq"/>
        </authorList>
    </citation>
    <scope>IDENTIFICATION</scope>
</reference>
<dbReference type="Proteomes" id="UP001652642">
    <property type="component" value="Chromosome 3"/>
</dbReference>
<evidence type="ECO:0000259" key="1">
    <source>
        <dbReference type="Pfam" id="PF20408"/>
    </source>
</evidence>
<accession>A0A6J0TRM8</accession>
<dbReference type="GeneID" id="110080001"/>
<dbReference type="PANTHER" id="PTHR13136">
    <property type="entry name" value="TESTIS DEVELOPMENT PROTEIN PRTD"/>
    <property type="match status" value="1"/>
</dbReference>
<evidence type="ECO:0000313" key="3">
    <source>
        <dbReference type="RefSeq" id="XP_020651206.2"/>
    </source>
</evidence>
<feature type="domain" description="KANL3/Tex30 alpha/beta hydrolase-like" evidence="1">
    <location>
        <begin position="70"/>
        <end position="238"/>
    </location>
</feature>
<dbReference type="CTD" id="93081"/>
<dbReference type="Pfam" id="PF20408">
    <property type="entry name" value="Abhydrolase_11"/>
    <property type="match status" value="1"/>
</dbReference>
<dbReference type="RefSeq" id="XP_020651206.2">
    <property type="nucleotide sequence ID" value="XM_020795547.2"/>
</dbReference>
<sequence>MPVKAEGLACTGIRRKKGEEEVSSQSFLDTNLQDYEKMMSDYTETNVKIPFGSKYLDAILSLPDKILPYAVILTHGASGDMNYSHLVSLANYLVSHGLLCLRFTCKSLNIIHRAKAYKAVVEYLRSSSDYRLSGIFLGGRSMGSRAAASVTRQADQDSDSFIQGLICLSYPLHRPKLQTKLRDEDFLFIKSPVLFVSGTADEMCDQQLLEDVAGKMEGPKKIHWIEKANHSMAVKGRATDDILLEINMQVLSWIKEVIG</sequence>
<gene>
    <name evidence="3" type="primary">TEX30</name>
</gene>
<dbReference type="Gene3D" id="3.40.50.1820">
    <property type="entry name" value="alpha/beta hydrolase"/>
    <property type="match status" value="1"/>
</dbReference>
<proteinExistence type="predicted"/>